<evidence type="ECO:0000256" key="1">
    <source>
        <dbReference type="ARBA" id="ARBA00009437"/>
    </source>
</evidence>
<evidence type="ECO:0000256" key="4">
    <source>
        <dbReference type="ARBA" id="ARBA00023163"/>
    </source>
</evidence>
<dbReference type="PROSITE" id="PS50931">
    <property type="entry name" value="HTH_LYSR"/>
    <property type="match status" value="1"/>
</dbReference>
<accession>A0ABT1NIV8</accession>
<name>A0ABT1NIV8_9FIRM</name>
<dbReference type="PRINTS" id="PR00039">
    <property type="entry name" value="HTHLYSR"/>
</dbReference>
<dbReference type="PANTHER" id="PTHR30419">
    <property type="entry name" value="HTH-TYPE TRANSCRIPTIONAL REGULATOR YBHD"/>
    <property type="match status" value="1"/>
</dbReference>
<sequence>MNLLRIHYFLKVSETRNFTHAARQLYVSQQSLSKQIAALEEEVDAVLFKRSTPLQLTQAGEIFYRYAKAVLRLHHDMRNELADAADPMCGTLTIGVAHTRGRLLVPELLETYHRLYPRMQINLHESCNSDVFQQLLDRNVDCVVSRGTPVVFGIETVQFYDEEVSLLLPDALLRQLYGDKTEVLLSQLREKLDFNLLANCPFLLLKEGEIIHSVAELLFAECSFTPRVYAHAEHLDTLLDLCSRGLGAMFCPSLLLRSPNVRIKQRQMPPQLHAIHIDHPQARYSVNLSYPANAYLNAALQAFINTAMEIGTRMLNDGE</sequence>
<dbReference type="InterPro" id="IPR005119">
    <property type="entry name" value="LysR_subst-bd"/>
</dbReference>
<dbReference type="Pfam" id="PF03466">
    <property type="entry name" value="LysR_substrate"/>
    <property type="match status" value="1"/>
</dbReference>
<organism evidence="6 7">
    <name type="scientific">Lutispora saccharofermentans</name>
    <dbReference type="NCBI Taxonomy" id="3024236"/>
    <lineage>
        <taxon>Bacteria</taxon>
        <taxon>Bacillati</taxon>
        <taxon>Bacillota</taxon>
        <taxon>Clostridia</taxon>
        <taxon>Lutisporales</taxon>
        <taxon>Lutisporaceae</taxon>
        <taxon>Lutispora</taxon>
    </lineage>
</organism>
<reference evidence="6 7" key="1">
    <citation type="submission" date="2021-10" db="EMBL/GenBank/DDBJ databases">
        <title>Lutispora strain m25 sp. nov., a thermophilic, non-spore-forming bacterium isolated from a lab-scale methanogenic bioreactor digesting anaerobic sludge.</title>
        <authorList>
            <person name="El Houari A."/>
            <person name="Mcdonald J."/>
        </authorList>
    </citation>
    <scope>NUCLEOTIDE SEQUENCE [LARGE SCALE GENOMIC DNA]</scope>
    <source>
        <strain evidence="7">m25</strain>
    </source>
</reference>
<dbReference type="CDD" id="cd05466">
    <property type="entry name" value="PBP2_LTTR_substrate"/>
    <property type="match status" value="1"/>
</dbReference>
<keyword evidence="2" id="KW-0805">Transcription regulation</keyword>
<evidence type="ECO:0000256" key="2">
    <source>
        <dbReference type="ARBA" id="ARBA00023015"/>
    </source>
</evidence>
<feature type="domain" description="HTH lysR-type" evidence="5">
    <location>
        <begin position="1"/>
        <end position="57"/>
    </location>
</feature>
<comment type="caution">
    <text evidence="6">The sequence shown here is derived from an EMBL/GenBank/DDBJ whole genome shotgun (WGS) entry which is preliminary data.</text>
</comment>
<keyword evidence="7" id="KW-1185">Reference proteome</keyword>
<dbReference type="RefSeq" id="WP_255228740.1">
    <property type="nucleotide sequence ID" value="NZ_JAJEKE010000019.1"/>
</dbReference>
<dbReference type="Gene3D" id="1.10.10.10">
    <property type="entry name" value="Winged helix-like DNA-binding domain superfamily/Winged helix DNA-binding domain"/>
    <property type="match status" value="1"/>
</dbReference>
<protein>
    <submittedName>
        <fullName evidence="6">LysR family transcriptional regulator</fullName>
    </submittedName>
</protein>
<evidence type="ECO:0000313" key="7">
    <source>
        <dbReference type="Proteomes" id="UP001651880"/>
    </source>
</evidence>
<dbReference type="PANTHER" id="PTHR30419:SF28">
    <property type="entry name" value="HTH-TYPE TRANSCRIPTIONAL REGULATOR BSDA"/>
    <property type="match status" value="1"/>
</dbReference>
<dbReference type="Gene3D" id="3.40.190.290">
    <property type="match status" value="1"/>
</dbReference>
<dbReference type="InterPro" id="IPR000847">
    <property type="entry name" value="LysR_HTH_N"/>
</dbReference>
<dbReference type="EMBL" id="JAJEKE010000019">
    <property type="protein sequence ID" value="MCQ1531215.1"/>
    <property type="molecule type" value="Genomic_DNA"/>
</dbReference>
<dbReference type="SUPFAM" id="SSF46785">
    <property type="entry name" value="Winged helix' DNA-binding domain"/>
    <property type="match status" value="1"/>
</dbReference>
<dbReference type="SUPFAM" id="SSF53850">
    <property type="entry name" value="Periplasmic binding protein-like II"/>
    <property type="match status" value="1"/>
</dbReference>
<gene>
    <name evidence="6" type="ORF">LJD61_16945</name>
</gene>
<dbReference type="InterPro" id="IPR036390">
    <property type="entry name" value="WH_DNA-bd_sf"/>
</dbReference>
<evidence type="ECO:0000313" key="6">
    <source>
        <dbReference type="EMBL" id="MCQ1531215.1"/>
    </source>
</evidence>
<comment type="similarity">
    <text evidence="1">Belongs to the LysR transcriptional regulatory family.</text>
</comment>
<keyword evidence="4" id="KW-0804">Transcription</keyword>
<evidence type="ECO:0000256" key="3">
    <source>
        <dbReference type="ARBA" id="ARBA00023125"/>
    </source>
</evidence>
<keyword evidence="3" id="KW-0238">DNA-binding</keyword>
<proteinExistence type="inferred from homology"/>
<dbReference type="Proteomes" id="UP001651880">
    <property type="component" value="Unassembled WGS sequence"/>
</dbReference>
<dbReference type="Pfam" id="PF00126">
    <property type="entry name" value="HTH_1"/>
    <property type="match status" value="1"/>
</dbReference>
<dbReference type="InterPro" id="IPR036388">
    <property type="entry name" value="WH-like_DNA-bd_sf"/>
</dbReference>
<dbReference type="InterPro" id="IPR050950">
    <property type="entry name" value="HTH-type_LysR_regulators"/>
</dbReference>
<evidence type="ECO:0000259" key="5">
    <source>
        <dbReference type="PROSITE" id="PS50931"/>
    </source>
</evidence>